<protein>
    <submittedName>
        <fullName evidence="9">Polyubiquitin binding protein (Doa1/Ufd3)</fullName>
    </submittedName>
</protein>
<comment type="caution">
    <text evidence="9">The sequence shown here is derived from an EMBL/GenBank/DDBJ whole genome shotgun (WGS) entry which is preliminary data.</text>
</comment>
<dbReference type="PANTHER" id="PTHR19849">
    <property type="entry name" value="PHOSPHOLIPASE A-2-ACTIVATING PROTEIN"/>
    <property type="match status" value="1"/>
</dbReference>
<dbReference type="InterPro" id="IPR038122">
    <property type="entry name" value="PFU_sf"/>
</dbReference>
<dbReference type="PROSITE" id="PS51394">
    <property type="entry name" value="PFU"/>
    <property type="match status" value="1"/>
</dbReference>
<dbReference type="CDD" id="cd00200">
    <property type="entry name" value="WD40"/>
    <property type="match status" value="1"/>
</dbReference>
<dbReference type="PROSITE" id="PS50294">
    <property type="entry name" value="WD_REPEATS_REGION"/>
    <property type="match status" value="3"/>
</dbReference>
<keyword evidence="3 5" id="KW-0853">WD repeat</keyword>
<dbReference type="SMART" id="SM00320">
    <property type="entry name" value="WD40"/>
    <property type="match status" value="6"/>
</dbReference>
<keyword evidence="2" id="KW-0963">Cytoplasm</keyword>
<dbReference type="InterPro" id="IPR001680">
    <property type="entry name" value="WD40_rpt"/>
</dbReference>
<dbReference type="Pfam" id="PF09070">
    <property type="entry name" value="PFU"/>
    <property type="match status" value="1"/>
</dbReference>
<dbReference type="PANTHER" id="PTHR19849:SF0">
    <property type="entry name" value="PHOSPHOLIPASE A-2-ACTIVATING PROTEIN"/>
    <property type="match status" value="1"/>
</dbReference>
<evidence type="ECO:0000256" key="6">
    <source>
        <dbReference type="SAM" id="MobiDB-lite"/>
    </source>
</evidence>
<dbReference type="AlphaFoldDB" id="A0A0F4YEI8"/>
<dbReference type="Gene3D" id="3.10.20.870">
    <property type="entry name" value="PFU (PLAA family ubiquitin binding), C-terminal domain"/>
    <property type="match status" value="1"/>
</dbReference>
<feature type="domain" description="PFU" evidence="7">
    <location>
        <begin position="371"/>
        <end position="467"/>
    </location>
</feature>
<evidence type="ECO:0000256" key="5">
    <source>
        <dbReference type="PROSITE-ProRule" id="PRU00221"/>
    </source>
</evidence>
<feature type="repeat" description="WD" evidence="5">
    <location>
        <begin position="10"/>
        <end position="40"/>
    </location>
</feature>
<dbReference type="InterPro" id="IPR015943">
    <property type="entry name" value="WD40/YVTN_repeat-like_dom_sf"/>
</dbReference>
<reference evidence="9 10" key="1">
    <citation type="submission" date="2015-04" db="EMBL/GenBank/DDBJ databases">
        <authorList>
            <person name="Heijne W.H."/>
            <person name="Fedorova N.D."/>
            <person name="Nierman W.C."/>
            <person name="Vollebregt A.W."/>
            <person name="Zhao Z."/>
            <person name="Wu L."/>
            <person name="Kumar M."/>
            <person name="Stam H."/>
            <person name="van den Berg M.A."/>
            <person name="Pel H.J."/>
        </authorList>
    </citation>
    <scope>NUCLEOTIDE SEQUENCE [LARGE SCALE GENOMIC DNA]</scope>
    <source>
        <strain evidence="9 10">CBS 393.64</strain>
    </source>
</reference>
<dbReference type="InterPro" id="IPR013535">
    <property type="entry name" value="PUL_dom"/>
</dbReference>
<dbReference type="GO" id="GO:0043161">
    <property type="term" value="P:proteasome-mediated ubiquitin-dependent protein catabolic process"/>
    <property type="evidence" value="ECO:0007669"/>
    <property type="project" value="TreeGrafter"/>
</dbReference>
<dbReference type="RefSeq" id="XP_013322923.1">
    <property type="nucleotide sequence ID" value="XM_013467469.1"/>
</dbReference>
<dbReference type="Proteomes" id="UP000053958">
    <property type="component" value="Unassembled WGS sequence"/>
</dbReference>
<feature type="repeat" description="WD" evidence="5">
    <location>
        <begin position="232"/>
        <end position="263"/>
    </location>
</feature>
<dbReference type="GeneID" id="25313173"/>
<evidence type="ECO:0000259" key="8">
    <source>
        <dbReference type="PROSITE" id="PS51396"/>
    </source>
</evidence>
<dbReference type="FunFam" id="3.10.20.870:FF:000003">
    <property type="entry name" value="Polyubiquitin binding (Doa1 Ufd3) protein"/>
    <property type="match status" value="1"/>
</dbReference>
<dbReference type="GO" id="GO:0010992">
    <property type="term" value="P:ubiquitin recycling"/>
    <property type="evidence" value="ECO:0007669"/>
    <property type="project" value="TreeGrafter"/>
</dbReference>
<dbReference type="Gene3D" id="1.25.10.10">
    <property type="entry name" value="Leucine-rich Repeat Variant"/>
    <property type="match status" value="1"/>
</dbReference>
<evidence type="ECO:0000259" key="7">
    <source>
        <dbReference type="PROSITE" id="PS51394"/>
    </source>
</evidence>
<sequence length="789" mass="86217">MSEYKLSASLEGHGDDVRVVAFPNSETVLTASRDATVRIWRRVSSQPPAYDYTISSHGSAFVNSLAYYPPIPQFPEGLIFSGGQDTIIEARQPGKAAGENADAMLLGHGHNVCSLDVSPEGGWVVSGSWDGSARLWRLGKWETDVVFDGHQGSVWAVLAYNKETVITGCADRIIRVFNTSGRLLRTIKDSRDVVRALCKLPDNHPSGAQFASASNDGVIRLFTLNGDLVAELHGHESFIYSLAALPSGEIVSSGEDRTVRIWKGTECIQTITHPAISIWCVAVCNETGDIVTGASDRIARVFSRDKNRQAEPAVIQRFETAVRESAIPQQQVGNINKEKLPGPEFLKQKAGTKEGQVQMIREADGSITAHTWSTAARQWVAVGTVVDSAGSSGRKTEYLGQDYDYVFDVDIEDGKPPLKLPYNLNQNPYEAATKFLQDNELPMGYLDQVAKFIIQNTQGATIGQSSESQQPAGAADPWGQERRYRPGEVTTAPQPPSAAPWRQDVLPQRSYLSIRSANIKVIAKKVEELNQQIVSSGAKDVSLNPPELETVMALCRLLESNESLPKDNAILETGILLVFKIAAKWPTANRLPGLDLLRLLAAATPLTAQTKYDDQDLISAIQQSGVFNSPVNVNYAMLTTRMFANLFETPAGRELAVSKFDQILDMVKSVTTYEESAPNRNLTIAVTTLYINYAVYFTSEGRAKAPESSERGLSLLDELAKILSKEKDSEAVYRGLVALGTLVKELGDEVKSAAKDVYDFNNVLSKLLDAGLEREPRIKGVVGEIRGLL</sequence>
<dbReference type="GO" id="GO:0005737">
    <property type="term" value="C:cytoplasm"/>
    <property type="evidence" value="ECO:0007669"/>
    <property type="project" value="UniProtKB-SubCell"/>
</dbReference>
<dbReference type="GO" id="GO:0005634">
    <property type="term" value="C:nucleus"/>
    <property type="evidence" value="ECO:0007669"/>
    <property type="project" value="TreeGrafter"/>
</dbReference>
<dbReference type="PROSITE" id="PS50082">
    <property type="entry name" value="WD_REPEATS_2"/>
    <property type="match status" value="3"/>
</dbReference>
<feature type="domain" description="PUL" evidence="8">
    <location>
        <begin position="504"/>
        <end position="788"/>
    </location>
</feature>
<dbReference type="SUPFAM" id="SSF50978">
    <property type="entry name" value="WD40 repeat-like"/>
    <property type="match status" value="1"/>
</dbReference>
<feature type="region of interest" description="Disordered" evidence="6">
    <location>
        <begin position="461"/>
        <end position="480"/>
    </location>
</feature>
<evidence type="ECO:0000313" key="9">
    <source>
        <dbReference type="EMBL" id="KKA16311.1"/>
    </source>
</evidence>
<name>A0A0F4YEI8_RASE3</name>
<dbReference type="Pfam" id="PF00400">
    <property type="entry name" value="WD40"/>
    <property type="match status" value="5"/>
</dbReference>
<feature type="compositionally biased region" description="Polar residues" evidence="6">
    <location>
        <begin position="461"/>
        <end position="471"/>
    </location>
</feature>
<dbReference type="Pfam" id="PF08324">
    <property type="entry name" value="PUL"/>
    <property type="match status" value="1"/>
</dbReference>
<dbReference type="GO" id="GO:0043130">
    <property type="term" value="F:ubiquitin binding"/>
    <property type="evidence" value="ECO:0007669"/>
    <property type="project" value="TreeGrafter"/>
</dbReference>
<evidence type="ECO:0000256" key="2">
    <source>
        <dbReference type="ARBA" id="ARBA00022490"/>
    </source>
</evidence>
<feature type="repeat" description="WD" evidence="5">
    <location>
        <begin position="105"/>
        <end position="138"/>
    </location>
</feature>
<comment type="subcellular location">
    <subcellularLocation>
        <location evidence="1">Cytoplasm</location>
    </subcellularLocation>
</comment>
<dbReference type="Gene3D" id="2.130.10.10">
    <property type="entry name" value="YVTN repeat-like/Quinoprotein amine dehydrogenase"/>
    <property type="match status" value="1"/>
</dbReference>
<dbReference type="InterPro" id="IPR015155">
    <property type="entry name" value="PFU"/>
</dbReference>
<keyword evidence="10" id="KW-1185">Reference proteome</keyword>
<organism evidence="9 10">
    <name type="scientific">Rasamsonia emersonii (strain ATCC 16479 / CBS 393.64 / IMI 116815)</name>
    <dbReference type="NCBI Taxonomy" id="1408163"/>
    <lineage>
        <taxon>Eukaryota</taxon>
        <taxon>Fungi</taxon>
        <taxon>Dikarya</taxon>
        <taxon>Ascomycota</taxon>
        <taxon>Pezizomycotina</taxon>
        <taxon>Eurotiomycetes</taxon>
        <taxon>Eurotiomycetidae</taxon>
        <taxon>Eurotiales</taxon>
        <taxon>Trichocomaceae</taxon>
        <taxon>Rasamsonia</taxon>
    </lineage>
</organism>
<dbReference type="FunFam" id="1.25.10.10:FF:000377">
    <property type="entry name" value="Polyubiquitin binding protein (Doa1/Ufd3)"/>
    <property type="match status" value="1"/>
</dbReference>
<evidence type="ECO:0000313" key="10">
    <source>
        <dbReference type="Proteomes" id="UP000053958"/>
    </source>
</evidence>
<keyword evidence="4" id="KW-0677">Repeat</keyword>
<dbReference type="EMBL" id="LASV01000793">
    <property type="protein sequence ID" value="KKA16311.1"/>
    <property type="molecule type" value="Genomic_DNA"/>
</dbReference>
<dbReference type="InterPro" id="IPR036322">
    <property type="entry name" value="WD40_repeat_dom_sf"/>
</dbReference>
<dbReference type="InterPro" id="IPR011989">
    <property type="entry name" value="ARM-like"/>
</dbReference>
<evidence type="ECO:0000256" key="3">
    <source>
        <dbReference type="ARBA" id="ARBA00022574"/>
    </source>
</evidence>
<evidence type="ECO:0000256" key="1">
    <source>
        <dbReference type="ARBA" id="ARBA00004496"/>
    </source>
</evidence>
<dbReference type="PROSITE" id="PS51396">
    <property type="entry name" value="PUL"/>
    <property type="match status" value="1"/>
</dbReference>
<dbReference type="STRING" id="1408163.A0A0F4YEI8"/>
<gene>
    <name evidence="9" type="ORF">T310_10108</name>
</gene>
<evidence type="ECO:0000256" key="4">
    <source>
        <dbReference type="ARBA" id="ARBA00022737"/>
    </source>
</evidence>
<proteinExistence type="predicted"/>
<accession>A0A0F4YEI8</accession>
<dbReference type="OrthoDB" id="10265988at2759"/>
<dbReference type="FunFam" id="2.130.10.10:FF:000236">
    <property type="entry name" value="Polyubiquitin binding protein (Doa1/Ufd3)"/>
    <property type="match status" value="1"/>
</dbReference>